<reference evidence="1 2" key="1">
    <citation type="submission" date="2018-07" db="EMBL/GenBank/DDBJ databases">
        <authorList>
            <person name="Feyereisen M."/>
        </authorList>
    </citation>
    <scope>NUCLEOTIDE SEQUENCE [LARGE SCALE GENOMIC DNA]</scope>
    <source>
        <strain evidence="1 2">UCCLBBS449</strain>
    </source>
</reference>
<organism evidence="1 2">
    <name type="scientific">Levilactobacillus brevis</name>
    <name type="common">Lactobacillus brevis</name>
    <dbReference type="NCBI Taxonomy" id="1580"/>
    <lineage>
        <taxon>Bacteria</taxon>
        <taxon>Bacillati</taxon>
        <taxon>Bacillota</taxon>
        <taxon>Bacilli</taxon>
        <taxon>Lactobacillales</taxon>
        <taxon>Lactobacillaceae</taxon>
        <taxon>Levilactobacillus</taxon>
    </lineage>
</organism>
<name>A0A5B7Y2F8_LEVBR</name>
<protein>
    <recommendedName>
        <fullName evidence="3">ArpU family transcriptional regulator</fullName>
    </recommendedName>
</protein>
<evidence type="ECO:0000313" key="1">
    <source>
        <dbReference type="EMBL" id="QCZ54374.1"/>
    </source>
</evidence>
<proteinExistence type="predicted"/>
<sequence length="142" mass="16587">MTQPINDLFGRKNIDESATIASAKDFLKDYEFWHLQKLHLDQIQYLGYKKLPTLEMPSERAAKIELECQLRTHTIQVMHNDTENVAFLADILRLRYLNGYTITKTCFKLAISERSFTRRQNEALLAFALVCPFNLVSFKRLS</sequence>
<accession>A0A5B7Y2F8</accession>
<dbReference type="EMBL" id="CP031198">
    <property type="protein sequence ID" value="QCZ54374.1"/>
    <property type="molecule type" value="Genomic_DNA"/>
</dbReference>
<dbReference type="Proteomes" id="UP000307074">
    <property type="component" value="Chromosome"/>
</dbReference>
<evidence type="ECO:0008006" key="3">
    <source>
        <dbReference type="Google" id="ProtNLM"/>
    </source>
</evidence>
<dbReference type="RefSeq" id="WP_052471653.1">
    <property type="nucleotide sequence ID" value="NZ_CP031198.1"/>
</dbReference>
<gene>
    <name evidence="1" type="ORF">UCCLBBS449_2472</name>
</gene>
<dbReference type="AlphaFoldDB" id="A0A5B7Y2F8"/>
<evidence type="ECO:0000313" key="2">
    <source>
        <dbReference type="Proteomes" id="UP000307074"/>
    </source>
</evidence>